<evidence type="ECO:0000313" key="3">
    <source>
        <dbReference type="EMBL" id="VZO35231.1"/>
    </source>
</evidence>
<evidence type="ECO:0000256" key="2">
    <source>
        <dbReference type="SAM" id="Phobius"/>
    </source>
</evidence>
<feature type="compositionally biased region" description="Gly residues" evidence="1">
    <location>
        <begin position="308"/>
        <end position="318"/>
    </location>
</feature>
<feature type="region of interest" description="Disordered" evidence="1">
    <location>
        <begin position="172"/>
        <end position="318"/>
    </location>
</feature>
<keyword evidence="2" id="KW-0812">Transmembrane</keyword>
<dbReference type="Proteomes" id="UP000419743">
    <property type="component" value="Unassembled WGS sequence"/>
</dbReference>
<name>A0A7M4DEB7_9MICO</name>
<reference evidence="3 4" key="1">
    <citation type="submission" date="2019-11" db="EMBL/GenBank/DDBJ databases">
        <authorList>
            <person name="Criscuolo A."/>
        </authorList>
    </citation>
    <scope>NUCLEOTIDE SEQUENCE [LARGE SCALE GENOMIC DNA]</scope>
    <source>
        <strain evidence="3">CIP111667</strain>
    </source>
</reference>
<sequence>MSVDILPPPGEFQTTEEIRDQRFLDKLAKRRRALLLWSLPVVVIAFLAALKLLSAVAINTAGQSAYDNENHNTAAERFAALEFFNVIEPWKPYFNQGTAIYAGGDFFGATQEFEVALDMVPKAPDGEPRGEDECTVRTNYSLAVEGLGDEARIAGDYAQSTARYSEAQDLLADCGESGGNGGEQAQEAEERQQESQEQSEEQQQQQEQQGEEPSGEPSETGTGEPSESGSESGSGEPSESGSESGSGEPSESGSESGSGEPSESGSESGSGEPSESGSGGESVDPRQEELQSRNEEAQASRDAEEQASGGGDGSGQNW</sequence>
<evidence type="ECO:0000313" key="4">
    <source>
        <dbReference type="Proteomes" id="UP000419743"/>
    </source>
</evidence>
<comment type="caution">
    <text evidence="3">The sequence shown here is derived from an EMBL/GenBank/DDBJ whole genome shotgun (WGS) entry which is preliminary data.</text>
</comment>
<dbReference type="PANTHER" id="PTHR37612">
    <property type="entry name" value="FIBROIN HEAVY CHAIN FIB-H LIKE PROTEIN"/>
    <property type="match status" value="1"/>
</dbReference>
<organism evidence="3 4">
    <name type="scientific">Occultella aeris</name>
    <dbReference type="NCBI Taxonomy" id="2761496"/>
    <lineage>
        <taxon>Bacteria</taxon>
        <taxon>Bacillati</taxon>
        <taxon>Actinomycetota</taxon>
        <taxon>Actinomycetes</taxon>
        <taxon>Micrococcales</taxon>
        <taxon>Ruaniaceae</taxon>
        <taxon>Occultella</taxon>
    </lineage>
</organism>
<evidence type="ECO:0008006" key="5">
    <source>
        <dbReference type="Google" id="ProtNLM"/>
    </source>
</evidence>
<protein>
    <recommendedName>
        <fullName evidence="5">Tetratricopeptide repeat protein</fullName>
    </recommendedName>
</protein>
<feature type="transmembrane region" description="Helical" evidence="2">
    <location>
        <begin position="34"/>
        <end position="58"/>
    </location>
</feature>
<evidence type="ECO:0000256" key="1">
    <source>
        <dbReference type="SAM" id="MobiDB-lite"/>
    </source>
</evidence>
<feature type="compositionally biased region" description="Low complexity" evidence="1">
    <location>
        <begin position="215"/>
        <end position="276"/>
    </location>
</feature>
<gene>
    <name evidence="3" type="ORF">HALOF300_00457</name>
</gene>
<feature type="compositionally biased region" description="Basic and acidic residues" evidence="1">
    <location>
        <begin position="283"/>
        <end position="304"/>
    </location>
</feature>
<dbReference type="EMBL" id="CACRYJ010000006">
    <property type="protein sequence ID" value="VZO35231.1"/>
    <property type="molecule type" value="Genomic_DNA"/>
</dbReference>
<dbReference type="RefSeq" id="WP_156739015.1">
    <property type="nucleotide sequence ID" value="NZ_CACRYJ010000006.1"/>
</dbReference>
<dbReference type="AlphaFoldDB" id="A0A7M4DEB7"/>
<dbReference type="PANTHER" id="PTHR37612:SF20">
    <property type="entry name" value="PER-HEXAMER REPEAT PROTEIN 5-RELATED"/>
    <property type="match status" value="1"/>
</dbReference>
<accession>A0A7M4DEB7</accession>
<proteinExistence type="predicted"/>
<keyword evidence="4" id="KW-1185">Reference proteome</keyword>
<keyword evidence="2" id="KW-1133">Transmembrane helix</keyword>
<keyword evidence="2" id="KW-0472">Membrane</keyword>
<dbReference type="InterPro" id="IPR052258">
    <property type="entry name" value="Diverse_Func_Domain-Protein"/>
</dbReference>